<organism evidence="2 3">
    <name type="scientific">Planobispora longispora</name>
    <dbReference type="NCBI Taxonomy" id="28887"/>
    <lineage>
        <taxon>Bacteria</taxon>
        <taxon>Bacillati</taxon>
        <taxon>Actinomycetota</taxon>
        <taxon>Actinomycetes</taxon>
        <taxon>Streptosporangiales</taxon>
        <taxon>Streptosporangiaceae</taxon>
        <taxon>Planobispora</taxon>
    </lineage>
</organism>
<dbReference type="EMBL" id="BOOH01000016">
    <property type="protein sequence ID" value="GIH75410.1"/>
    <property type="molecule type" value="Genomic_DNA"/>
</dbReference>
<keyword evidence="3" id="KW-1185">Reference proteome</keyword>
<dbReference type="AlphaFoldDB" id="A0A8J3W4F7"/>
<feature type="compositionally biased region" description="Low complexity" evidence="1">
    <location>
        <begin position="98"/>
        <end position="107"/>
    </location>
</feature>
<evidence type="ECO:0000313" key="2">
    <source>
        <dbReference type="EMBL" id="GIH75410.1"/>
    </source>
</evidence>
<gene>
    <name evidence="2" type="ORF">Plo01_18390</name>
</gene>
<protein>
    <submittedName>
        <fullName evidence="2">Uncharacterized protein</fullName>
    </submittedName>
</protein>
<evidence type="ECO:0000313" key="3">
    <source>
        <dbReference type="Proteomes" id="UP000616724"/>
    </source>
</evidence>
<evidence type="ECO:0000256" key="1">
    <source>
        <dbReference type="SAM" id="MobiDB-lite"/>
    </source>
</evidence>
<dbReference type="Proteomes" id="UP000616724">
    <property type="component" value="Unassembled WGS sequence"/>
</dbReference>
<feature type="region of interest" description="Disordered" evidence="1">
    <location>
        <begin position="38"/>
        <end position="112"/>
    </location>
</feature>
<sequence length="135" mass="13789">MAPRSRRVVPIPPLARPSAKGCLSSADAMCWGFAPWRGRTDGSTGSADALGPAGTLTPPAGATEAGRGSRSQEFPRWVFVPPAAPPADTRVKAGGAGEAAIPDPAADAEQRTAPGRAGCWAFSPPWLCARSQGQP</sequence>
<proteinExistence type="predicted"/>
<accession>A0A8J3W4F7</accession>
<name>A0A8J3W4F7_9ACTN</name>
<reference evidence="2 3" key="1">
    <citation type="submission" date="2021-01" db="EMBL/GenBank/DDBJ databases">
        <title>Whole genome shotgun sequence of Planobispora longispora NBRC 13918.</title>
        <authorList>
            <person name="Komaki H."/>
            <person name="Tamura T."/>
        </authorList>
    </citation>
    <scope>NUCLEOTIDE SEQUENCE [LARGE SCALE GENOMIC DNA]</scope>
    <source>
        <strain evidence="2 3">NBRC 13918</strain>
    </source>
</reference>
<comment type="caution">
    <text evidence="2">The sequence shown here is derived from an EMBL/GenBank/DDBJ whole genome shotgun (WGS) entry which is preliminary data.</text>
</comment>
<feature type="region of interest" description="Disordered" evidence="1">
    <location>
        <begin position="1"/>
        <end position="21"/>
    </location>
</feature>